<feature type="region of interest" description="Disordered" evidence="1">
    <location>
        <begin position="1"/>
        <end position="54"/>
    </location>
</feature>
<reference evidence="3" key="1">
    <citation type="journal article" date="2019" name="Int. J. Syst. Evol. Microbiol.">
        <title>The Global Catalogue of Microorganisms (GCM) 10K type strain sequencing project: providing services to taxonomists for standard genome sequencing and annotation.</title>
        <authorList>
            <consortium name="The Broad Institute Genomics Platform"/>
            <consortium name="The Broad Institute Genome Sequencing Center for Infectious Disease"/>
            <person name="Wu L."/>
            <person name="Ma J."/>
        </authorList>
    </citation>
    <scope>NUCLEOTIDE SEQUENCE [LARGE SCALE GENOMIC DNA]</scope>
    <source>
        <strain evidence="3">JCM 17975</strain>
    </source>
</reference>
<evidence type="ECO:0000313" key="3">
    <source>
        <dbReference type="Proteomes" id="UP001500843"/>
    </source>
</evidence>
<evidence type="ECO:0008006" key="4">
    <source>
        <dbReference type="Google" id="ProtNLM"/>
    </source>
</evidence>
<evidence type="ECO:0000313" key="2">
    <source>
        <dbReference type="EMBL" id="GAA4712812.1"/>
    </source>
</evidence>
<comment type="caution">
    <text evidence="2">The sequence shown here is derived from an EMBL/GenBank/DDBJ whole genome shotgun (WGS) entry which is preliminary data.</text>
</comment>
<keyword evidence="3" id="KW-1185">Reference proteome</keyword>
<organism evidence="2 3">
    <name type="scientific">Promicromonospora umidemergens</name>
    <dbReference type="NCBI Taxonomy" id="629679"/>
    <lineage>
        <taxon>Bacteria</taxon>
        <taxon>Bacillati</taxon>
        <taxon>Actinomycetota</taxon>
        <taxon>Actinomycetes</taxon>
        <taxon>Micrococcales</taxon>
        <taxon>Promicromonosporaceae</taxon>
        <taxon>Promicromonospora</taxon>
    </lineage>
</organism>
<protein>
    <recommendedName>
        <fullName evidence="4">DUF222 domain-containing protein</fullName>
    </recommendedName>
</protein>
<proteinExistence type="predicted"/>
<gene>
    <name evidence="2" type="ORF">GCM10023198_39660</name>
</gene>
<evidence type="ECO:0000256" key="1">
    <source>
        <dbReference type="SAM" id="MobiDB-lite"/>
    </source>
</evidence>
<dbReference type="EMBL" id="BAABHM010000017">
    <property type="protein sequence ID" value="GAA4712812.1"/>
    <property type="molecule type" value="Genomic_DNA"/>
</dbReference>
<sequence length="327" mass="34615">MSDQSTGAVRTAGPDRHPDQEPAGTSLRPDAATTPSPAGRNGGPAYTDAAPEFTTPDGLRSLLNRLAGTGDEAWSTDLEAAELLAYCAGRYRALARKCRLTEHDAVVAAFEVLRNDAVRHADNPWAVVTTAVKRTLRAEARADQLLCSPRRARHLMTHTDLSPALRIGDPSTPTATPAGETAPWLELALATMNTGATTATDLDPTTAATIARVRAATRVTIAVLVAVGWPQDVALAGLEHITTTLTTAAGVPAARDRLRKDRHPAAELDIDRAAWTRLVSAVLGTPARHGLLHRLLAGHTARLVIEQDAHDLTPPHQLDAQEAGHAA</sequence>
<name>A0ABP8XS45_9MICO</name>
<dbReference type="Proteomes" id="UP001500843">
    <property type="component" value="Unassembled WGS sequence"/>
</dbReference>
<accession>A0ABP8XS45</accession>